<comment type="pathway">
    <text evidence="1">Protein modification; protein glycosylation.</text>
</comment>
<keyword evidence="3" id="KW-0808">Transferase</keyword>
<evidence type="ECO:0000256" key="1">
    <source>
        <dbReference type="ARBA" id="ARBA00004922"/>
    </source>
</evidence>
<reference evidence="4 5" key="1">
    <citation type="submission" date="2020-04" db="EMBL/GenBank/DDBJ databases">
        <title>Rhodospirillaceae bacterium KN72 isolated from deep sea.</title>
        <authorList>
            <person name="Zhang D.-C."/>
        </authorList>
    </citation>
    <scope>NUCLEOTIDE SEQUENCE [LARGE SCALE GENOMIC DNA]</scope>
    <source>
        <strain evidence="4 5">KN72</strain>
    </source>
</reference>
<dbReference type="Gene3D" id="3.40.50.2000">
    <property type="entry name" value="Glycogen Phosphorylase B"/>
    <property type="match status" value="1"/>
</dbReference>
<dbReference type="PANTHER" id="PTHR44835:SF1">
    <property type="entry name" value="PROTEIN O-GLCNAC TRANSFERASE"/>
    <property type="match status" value="1"/>
</dbReference>
<dbReference type="Gene3D" id="3.40.50.11380">
    <property type="match status" value="1"/>
</dbReference>
<evidence type="ECO:0000256" key="3">
    <source>
        <dbReference type="ARBA" id="ARBA00022679"/>
    </source>
</evidence>
<dbReference type="Proteomes" id="UP000539372">
    <property type="component" value="Unassembled WGS sequence"/>
</dbReference>
<dbReference type="InterPro" id="IPR051939">
    <property type="entry name" value="Glycosyltr_41/O-GlcNAc_trsf"/>
</dbReference>
<keyword evidence="5" id="KW-1185">Reference proteome</keyword>
<comment type="caution">
    <text evidence="4">The sequence shown here is derived from an EMBL/GenBank/DDBJ whole genome shotgun (WGS) entry which is preliminary data.</text>
</comment>
<dbReference type="SUPFAM" id="SSF48452">
    <property type="entry name" value="TPR-like"/>
    <property type="match status" value="1"/>
</dbReference>
<evidence type="ECO:0000256" key="2">
    <source>
        <dbReference type="ARBA" id="ARBA00022676"/>
    </source>
</evidence>
<organism evidence="4 5">
    <name type="scientific">Pacificispira spongiicola</name>
    <dbReference type="NCBI Taxonomy" id="2729598"/>
    <lineage>
        <taxon>Bacteria</taxon>
        <taxon>Pseudomonadati</taxon>
        <taxon>Pseudomonadota</taxon>
        <taxon>Alphaproteobacteria</taxon>
        <taxon>Rhodospirillales</taxon>
        <taxon>Rhodospirillaceae</taxon>
        <taxon>Pacificispira</taxon>
    </lineage>
</organism>
<evidence type="ECO:0008006" key="6">
    <source>
        <dbReference type="Google" id="ProtNLM"/>
    </source>
</evidence>
<evidence type="ECO:0000313" key="4">
    <source>
        <dbReference type="EMBL" id="NMM46340.1"/>
    </source>
</evidence>
<dbReference type="Gene3D" id="1.25.40.10">
    <property type="entry name" value="Tetratricopeptide repeat domain"/>
    <property type="match status" value="2"/>
</dbReference>
<protein>
    <recommendedName>
        <fullName evidence="6">O-GlcNAc transferase C-terminal domain-containing protein</fullName>
    </recommendedName>
</protein>
<gene>
    <name evidence="4" type="ORF">HH303_17750</name>
</gene>
<name>A0A7Y0HFX9_9PROT</name>
<accession>A0A7Y0HFX9</accession>
<dbReference type="EMBL" id="JABBNT010000005">
    <property type="protein sequence ID" value="NMM46340.1"/>
    <property type="molecule type" value="Genomic_DNA"/>
</dbReference>
<dbReference type="AlphaFoldDB" id="A0A7Y0HFX9"/>
<dbReference type="PANTHER" id="PTHR44835">
    <property type="entry name" value="UDP-N-ACETYLGLUCOSAMINE--PEPTIDE N-ACETYLGLUCOSAMINYLTRANSFERASE SPINDLY-RELATED"/>
    <property type="match status" value="1"/>
</dbReference>
<keyword evidence="2" id="KW-0328">Glycosyltransferase</keyword>
<proteinExistence type="predicted"/>
<dbReference type="GO" id="GO:0016757">
    <property type="term" value="F:glycosyltransferase activity"/>
    <property type="evidence" value="ECO:0007669"/>
    <property type="project" value="UniProtKB-KW"/>
</dbReference>
<dbReference type="RefSeq" id="WP_169626701.1">
    <property type="nucleotide sequence ID" value="NZ_JABBNT010000005.1"/>
</dbReference>
<evidence type="ECO:0000313" key="5">
    <source>
        <dbReference type="Proteomes" id="UP000539372"/>
    </source>
</evidence>
<dbReference type="InterPro" id="IPR011990">
    <property type="entry name" value="TPR-like_helical_dom_sf"/>
</dbReference>
<sequence length="657" mass="71059">MSDDSFSFDLDLGNLGLGMSLGDSGVHRVLTHLTALETEEALGEIQKLRDRDGASPLVQHLLALAVTRMGRPVPAIQLLEAAHEQAPSAYEHAEVLATILAAVGKRTEAVYYAKLATALKLGYPEYALVPSWLESFGKLLMAAEENPVVDWGYRLIAMDKPDKAVEAFIDAIQLDAGIVEPWKGLVEASRRRHFYGDALKAAEAIVSIEPDDPENWATLAKCQVDIGQTDTAWTSVSTAIQNAGPDPDVAQYLPSLARYDVNATPEFAAELADAWDKVAVHSNDTPLVAQRRSQNDKFRVGILSGSIYAGSRHAPLLSTIEECIGRAAEIYYYVNRKSEDAVTRRLRRSAIRWRDISLVDDQTVSTMIRNDEVQVLIDLDGFDWGGRPGVIALKPAPVVLSVFADPGFVPGKSVGVKCLGEPGLPGFAGTDDTVCSIECGLSNWPLYVSADAEEQEAKGADEPLRILIDGPSARLSEAFLATIAGTIKGLDAVEFVLRCENPEDTTATTILAERLAAAGIDDAAFTKVDLRQSLESLLSGTDLVLDTFPVPSLEVSFAALRRGIPVLSKRPVFARNGAVTSLLSSIGLGDFVVETEADYATRLSDYLKQPETVRALGQKVRDAVKQAASLEPRLERGRAFAELFDRLLAQAASEETK</sequence>